<accession>A0A7L7L946</accession>
<proteinExistence type="predicted"/>
<sequence>MQTLAANLTQILNHHIEAIKSRDLQANMIDYHENAILILGEDVFRGKEAIQGFFKFLFESIFTEGFTIDIQKQVIEEDIIYIVWQARSSTYEIPQATDTFLIQDGLILRQTGFAIMNPI</sequence>
<dbReference type="Proteomes" id="UP000514509">
    <property type="component" value="Chromosome"/>
</dbReference>
<dbReference type="KEGG" id="add:HUW48_13675"/>
<dbReference type="Pfam" id="PF12680">
    <property type="entry name" value="SnoaL_2"/>
    <property type="match status" value="1"/>
</dbReference>
<keyword evidence="3" id="KW-1185">Reference proteome</keyword>
<organism evidence="2 3">
    <name type="scientific">Adhaeribacter radiodurans</name>
    <dbReference type="NCBI Taxonomy" id="2745197"/>
    <lineage>
        <taxon>Bacteria</taxon>
        <taxon>Pseudomonadati</taxon>
        <taxon>Bacteroidota</taxon>
        <taxon>Cytophagia</taxon>
        <taxon>Cytophagales</taxon>
        <taxon>Hymenobacteraceae</taxon>
        <taxon>Adhaeribacter</taxon>
    </lineage>
</organism>
<dbReference type="AlphaFoldDB" id="A0A7L7L946"/>
<name>A0A7L7L946_9BACT</name>
<dbReference type="RefSeq" id="WP_182416205.1">
    <property type="nucleotide sequence ID" value="NZ_CP055153.1"/>
</dbReference>
<protein>
    <submittedName>
        <fullName evidence="2">Nuclear transport factor 2 family protein</fullName>
    </submittedName>
</protein>
<gene>
    <name evidence="2" type="ORF">HUW48_13675</name>
</gene>
<dbReference type="Gene3D" id="3.10.450.50">
    <property type="match status" value="1"/>
</dbReference>
<dbReference type="InterPro" id="IPR032710">
    <property type="entry name" value="NTF2-like_dom_sf"/>
</dbReference>
<evidence type="ECO:0000313" key="3">
    <source>
        <dbReference type="Proteomes" id="UP000514509"/>
    </source>
</evidence>
<reference evidence="2 3" key="1">
    <citation type="submission" date="2020-08" db="EMBL/GenBank/DDBJ databases">
        <title>Adhaeribacter dokdonensis sp. nov., isolated from the rhizosphere of Elymus tsukushiensis, a plant native to the Dokdo Islands, Republic of Korea.</title>
        <authorList>
            <person name="Ghim S.Y."/>
        </authorList>
    </citation>
    <scope>NUCLEOTIDE SEQUENCE [LARGE SCALE GENOMIC DNA]</scope>
    <source>
        <strain evidence="2 3">KUDC8001</strain>
    </source>
</reference>
<dbReference type="InterPro" id="IPR037401">
    <property type="entry name" value="SnoaL-like"/>
</dbReference>
<feature type="domain" description="SnoaL-like" evidence="1">
    <location>
        <begin position="14"/>
        <end position="109"/>
    </location>
</feature>
<evidence type="ECO:0000259" key="1">
    <source>
        <dbReference type="Pfam" id="PF12680"/>
    </source>
</evidence>
<evidence type="ECO:0000313" key="2">
    <source>
        <dbReference type="EMBL" id="QMU29025.1"/>
    </source>
</evidence>
<dbReference type="EMBL" id="CP055153">
    <property type="protein sequence ID" value="QMU29025.1"/>
    <property type="molecule type" value="Genomic_DNA"/>
</dbReference>
<dbReference type="SUPFAM" id="SSF54427">
    <property type="entry name" value="NTF2-like"/>
    <property type="match status" value="1"/>
</dbReference>